<dbReference type="InterPro" id="IPR029063">
    <property type="entry name" value="SAM-dependent_MTases_sf"/>
</dbReference>
<dbReference type="EMBL" id="NPEU01000043">
    <property type="protein sequence ID" value="RAI40345.1"/>
    <property type="molecule type" value="Genomic_DNA"/>
</dbReference>
<evidence type="ECO:0000256" key="1">
    <source>
        <dbReference type="SAM" id="MobiDB-lite"/>
    </source>
</evidence>
<dbReference type="Gene3D" id="3.40.50.150">
    <property type="entry name" value="Vaccinia Virus protein VP39"/>
    <property type="match status" value="1"/>
</dbReference>
<evidence type="ECO:0000313" key="2">
    <source>
        <dbReference type="EMBL" id="RAI40345.1"/>
    </source>
</evidence>
<protein>
    <recommendedName>
        <fullName evidence="4">Class I SAM-dependent methyltransferase</fullName>
    </recommendedName>
</protein>
<dbReference type="Pfam" id="PF13489">
    <property type="entry name" value="Methyltransf_23"/>
    <property type="match status" value="1"/>
</dbReference>
<reference evidence="2 3" key="1">
    <citation type="submission" date="2017-07" db="EMBL/GenBank/DDBJ databases">
        <title>Draft Genome Sequences of Select Purple Nonsulfur Bacteria.</title>
        <authorList>
            <person name="Lasarre B."/>
            <person name="Mckinlay J.B."/>
        </authorList>
    </citation>
    <scope>NUCLEOTIDE SEQUENCE [LARGE SCALE GENOMIC DNA]</scope>
    <source>
        <strain evidence="2 3">DSM 11907</strain>
    </source>
</reference>
<dbReference type="OrthoDB" id="5449367at2"/>
<feature type="region of interest" description="Disordered" evidence="1">
    <location>
        <begin position="1"/>
        <end position="39"/>
    </location>
</feature>
<dbReference type="SUPFAM" id="SSF53335">
    <property type="entry name" value="S-adenosyl-L-methionine-dependent methyltransferases"/>
    <property type="match status" value="1"/>
</dbReference>
<dbReference type="PANTHER" id="PTHR43861:SF6">
    <property type="entry name" value="METHYLTRANSFERASE TYPE 11"/>
    <property type="match status" value="1"/>
</dbReference>
<proteinExistence type="predicted"/>
<feature type="compositionally biased region" description="Low complexity" evidence="1">
    <location>
        <begin position="1"/>
        <end position="10"/>
    </location>
</feature>
<evidence type="ECO:0000313" key="3">
    <source>
        <dbReference type="Proteomes" id="UP000248863"/>
    </source>
</evidence>
<accession>A0A327KSI0</accession>
<sequence>MATSTTSPPGRRTPRRSTIWRGPQSPRRRLPVCERGPNEMTTPQPAMLKWDNETLSRFWGYYSQFPELYFSRQKGRDVIKFVSGMIPKNAMVLDYGCGPGHLLPYLLDEGYTVLGADISLETIGSAVNVRGRDNFMGFDTIDGLLSSERKFDAIFLLEVIEHLDDQALELTLSQARRLLKKGGLFVVTTPNEERLEDSMVYCPVANVIYHRWQHMRSWSAAQLADTLSSRGFHDVKVETRNFRDISTPKVLQAKLLISEIFNRFRKPQSILATARG</sequence>
<dbReference type="Proteomes" id="UP000248863">
    <property type="component" value="Unassembled WGS sequence"/>
</dbReference>
<dbReference type="CDD" id="cd02440">
    <property type="entry name" value="AdoMet_MTases"/>
    <property type="match status" value="1"/>
</dbReference>
<dbReference type="PANTHER" id="PTHR43861">
    <property type="entry name" value="TRANS-ACONITATE 2-METHYLTRANSFERASE-RELATED"/>
    <property type="match status" value="1"/>
</dbReference>
<organism evidence="2 3">
    <name type="scientific">Rhodoplanes elegans</name>
    <dbReference type="NCBI Taxonomy" id="29408"/>
    <lineage>
        <taxon>Bacteria</taxon>
        <taxon>Pseudomonadati</taxon>
        <taxon>Pseudomonadota</taxon>
        <taxon>Alphaproteobacteria</taxon>
        <taxon>Hyphomicrobiales</taxon>
        <taxon>Nitrobacteraceae</taxon>
        <taxon>Rhodoplanes</taxon>
    </lineage>
</organism>
<dbReference type="AlphaFoldDB" id="A0A327KSI0"/>
<comment type="caution">
    <text evidence="2">The sequence shown here is derived from an EMBL/GenBank/DDBJ whole genome shotgun (WGS) entry which is preliminary data.</text>
</comment>
<name>A0A327KSI0_9BRAD</name>
<evidence type="ECO:0008006" key="4">
    <source>
        <dbReference type="Google" id="ProtNLM"/>
    </source>
</evidence>
<gene>
    <name evidence="2" type="ORF">CH338_06500</name>
</gene>
<keyword evidence="3" id="KW-1185">Reference proteome</keyword>